<evidence type="ECO:0000256" key="4">
    <source>
        <dbReference type="ARBA" id="ARBA00023136"/>
    </source>
</evidence>
<dbReference type="eggNOG" id="KOG4694">
    <property type="taxonomic scope" value="Eukaryota"/>
</dbReference>
<dbReference type="KEGG" id="phu:Phum_PHUM555740"/>
<reference evidence="6" key="2">
    <citation type="submission" date="2007-04" db="EMBL/GenBank/DDBJ databases">
        <title>The genome of the human body louse.</title>
        <authorList>
            <consortium name="The Human Body Louse Genome Consortium"/>
            <person name="Kirkness E."/>
            <person name="Walenz B."/>
            <person name="Hass B."/>
            <person name="Bruggner R."/>
            <person name="Strausberg R."/>
        </authorList>
    </citation>
    <scope>NUCLEOTIDE SEQUENCE</scope>
    <source>
        <strain evidence="6">USDA</strain>
    </source>
</reference>
<feature type="transmembrane region" description="Helical" evidence="5">
    <location>
        <begin position="99"/>
        <end position="119"/>
    </location>
</feature>
<evidence type="ECO:0000313" key="6">
    <source>
        <dbReference type="EMBL" id="EEB19136.1"/>
    </source>
</evidence>
<reference evidence="6" key="1">
    <citation type="submission" date="2007-04" db="EMBL/GenBank/DDBJ databases">
        <title>Annotation of Pediculus humanus corporis strain USDA.</title>
        <authorList>
            <person name="Kirkness E."/>
            <person name="Hannick L."/>
            <person name="Hass B."/>
            <person name="Bruggner R."/>
            <person name="Lawson D."/>
            <person name="Bidwell S."/>
            <person name="Joardar V."/>
            <person name="Caler E."/>
            <person name="Walenz B."/>
            <person name="Inman J."/>
            <person name="Schobel S."/>
            <person name="Galinsky K."/>
            <person name="Amedeo P."/>
            <person name="Strausberg R."/>
        </authorList>
    </citation>
    <scope>NUCLEOTIDE SEQUENCE</scope>
    <source>
        <strain evidence="6">USDA</strain>
    </source>
</reference>
<evidence type="ECO:0000313" key="8">
    <source>
        <dbReference type="Proteomes" id="UP000009046"/>
    </source>
</evidence>
<name>E0W0I0_PEDHC</name>
<feature type="transmembrane region" description="Helical" evidence="5">
    <location>
        <begin position="41"/>
        <end position="59"/>
    </location>
</feature>
<feature type="transmembrane region" description="Helical" evidence="5">
    <location>
        <begin position="65"/>
        <end position="87"/>
    </location>
</feature>
<dbReference type="InParanoid" id="E0W0I0"/>
<evidence type="ECO:0008006" key="9">
    <source>
        <dbReference type="Google" id="ProtNLM"/>
    </source>
</evidence>
<dbReference type="GO" id="GO:1905515">
    <property type="term" value="P:non-motile cilium assembly"/>
    <property type="evidence" value="ECO:0007669"/>
    <property type="project" value="TreeGrafter"/>
</dbReference>
<dbReference type="GeneID" id="8234655"/>
<keyword evidence="8" id="KW-1185">Reference proteome</keyword>
<dbReference type="GO" id="GO:0035869">
    <property type="term" value="C:ciliary transition zone"/>
    <property type="evidence" value="ECO:0007669"/>
    <property type="project" value="TreeGrafter"/>
</dbReference>
<sequence length="186" mass="21456">MSASEKWRKKVSTLSETIFPGISLHKYGLESEIVSSLPLQMLLYFNLYFFPVWLATSVFECLSSLYRLIVVIVHIAVSGIEILRLYLGYLGNLTEKIPEVAAFWMLSILLQLPMQIFLISSRQLLLSPIEYTVQGIMLIFLISQLFVGYFALRLAARHQAKKFHLLRLQKNSNKFEMNLGFENDDD</sequence>
<dbReference type="OMA" id="IMMTAVE"/>
<dbReference type="GO" id="GO:0016020">
    <property type="term" value="C:membrane"/>
    <property type="evidence" value="ECO:0007669"/>
    <property type="project" value="UniProtKB-SubCell"/>
</dbReference>
<dbReference type="InterPro" id="IPR019184">
    <property type="entry name" value="Uncharacterised_TM-17"/>
</dbReference>
<dbReference type="CTD" id="8234655"/>
<dbReference type="OrthoDB" id="311720at2759"/>
<accession>E0W0I0</accession>
<dbReference type="Proteomes" id="UP000009046">
    <property type="component" value="Unassembled WGS sequence"/>
</dbReference>
<dbReference type="STRING" id="121224.E0W0I0"/>
<reference evidence="7" key="3">
    <citation type="submission" date="2021-02" db="UniProtKB">
        <authorList>
            <consortium name="EnsemblMetazoa"/>
        </authorList>
    </citation>
    <scope>IDENTIFICATION</scope>
    <source>
        <strain evidence="7">USDA</strain>
    </source>
</reference>
<keyword evidence="2 5" id="KW-0812">Transmembrane</keyword>
<dbReference type="VEuPathDB" id="VectorBase:PHUM555740"/>
<dbReference type="HOGENOM" id="CLU_092836_0_0_1"/>
<dbReference type="EMBL" id="AAZO01006755">
    <property type="status" value="NOT_ANNOTATED_CDS"/>
    <property type="molecule type" value="Genomic_DNA"/>
</dbReference>
<keyword evidence="3 5" id="KW-1133">Transmembrane helix</keyword>
<keyword evidence="4 5" id="KW-0472">Membrane</keyword>
<feature type="transmembrane region" description="Helical" evidence="5">
    <location>
        <begin position="131"/>
        <end position="152"/>
    </location>
</feature>
<evidence type="ECO:0000313" key="7">
    <source>
        <dbReference type="EnsemblMetazoa" id="PHUM555740-PA"/>
    </source>
</evidence>
<dbReference type="Pfam" id="PF09799">
    <property type="entry name" value="Transmemb_17"/>
    <property type="match status" value="1"/>
</dbReference>
<dbReference type="EMBL" id="DS235860">
    <property type="protein sequence ID" value="EEB19136.1"/>
    <property type="molecule type" value="Genomic_DNA"/>
</dbReference>
<dbReference type="PANTHER" id="PTHR13531:SF6">
    <property type="entry name" value="TMEM (HUMAN TRANSMEMBRANE PROTEIN) HOMOLOG"/>
    <property type="match status" value="1"/>
</dbReference>
<evidence type="ECO:0000256" key="2">
    <source>
        <dbReference type="ARBA" id="ARBA00022692"/>
    </source>
</evidence>
<evidence type="ECO:0000256" key="1">
    <source>
        <dbReference type="ARBA" id="ARBA00004141"/>
    </source>
</evidence>
<dbReference type="RefSeq" id="XP_002431874.1">
    <property type="nucleotide sequence ID" value="XM_002431829.1"/>
</dbReference>
<organism>
    <name type="scientific">Pediculus humanus subsp. corporis</name>
    <name type="common">Body louse</name>
    <dbReference type="NCBI Taxonomy" id="121224"/>
    <lineage>
        <taxon>Eukaryota</taxon>
        <taxon>Metazoa</taxon>
        <taxon>Ecdysozoa</taxon>
        <taxon>Arthropoda</taxon>
        <taxon>Hexapoda</taxon>
        <taxon>Insecta</taxon>
        <taxon>Pterygota</taxon>
        <taxon>Neoptera</taxon>
        <taxon>Paraneoptera</taxon>
        <taxon>Psocodea</taxon>
        <taxon>Troctomorpha</taxon>
        <taxon>Phthiraptera</taxon>
        <taxon>Anoplura</taxon>
        <taxon>Pediculidae</taxon>
        <taxon>Pediculus</taxon>
    </lineage>
</organism>
<dbReference type="EnsemblMetazoa" id="PHUM555740-RA">
    <property type="protein sequence ID" value="PHUM555740-PA"/>
    <property type="gene ID" value="PHUM555740"/>
</dbReference>
<dbReference type="AlphaFoldDB" id="E0W0I0"/>
<protein>
    <recommendedName>
        <fullName evidence="9">Transmembrane protein 17B</fullName>
    </recommendedName>
</protein>
<evidence type="ECO:0000256" key="5">
    <source>
        <dbReference type="SAM" id="Phobius"/>
    </source>
</evidence>
<gene>
    <name evidence="7" type="primary">8234655</name>
    <name evidence="6" type="ORF">Phum_PHUM555740</name>
</gene>
<evidence type="ECO:0000256" key="3">
    <source>
        <dbReference type="ARBA" id="ARBA00022989"/>
    </source>
</evidence>
<dbReference type="PANTHER" id="PTHR13531">
    <property type="entry name" value="GEO07735P1-RELATED-RELATED"/>
    <property type="match status" value="1"/>
</dbReference>
<proteinExistence type="predicted"/>
<comment type="subcellular location">
    <subcellularLocation>
        <location evidence="1">Membrane</location>
        <topology evidence="1">Multi-pass membrane protein</topology>
    </subcellularLocation>
</comment>